<keyword evidence="4" id="KW-1185">Reference proteome</keyword>
<dbReference type="SUPFAM" id="SSF53756">
    <property type="entry name" value="UDP-Glycosyltransferase/glycogen phosphorylase"/>
    <property type="match status" value="1"/>
</dbReference>
<dbReference type="RefSeq" id="WP_159446999.1">
    <property type="nucleotide sequence ID" value="NZ_DBEZBT010000075.1"/>
</dbReference>
<dbReference type="PANTHER" id="PTHR45947:SF13">
    <property type="entry name" value="TRANSFERASE"/>
    <property type="match status" value="1"/>
</dbReference>
<dbReference type="InterPro" id="IPR050194">
    <property type="entry name" value="Glycosyltransferase_grp1"/>
</dbReference>
<protein>
    <submittedName>
        <fullName evidence="3">Glycosyltransferase involved in cell wall bisynthesis</fullName>
    </submittedName>
</protein>
<evidence type="ECO:0000313" key="3">
    <source>
        <dbReference type="EMBL" id="SKA84646.1"/>
    </source>
</evidence>
<dbReference type="OrthoDB" id="9806653at2"/>
<dbReference type="Proteomes" id="UP000190286">
    <property type="component" value="Unassembled WGS sequence"/>
</dbReference>
<dbReference type="CDD" id="cd03801">
    <property type="entry name" value="GT4_PimA-like"/>
    <property type="match status" value="1"/>
</dbReference>
<dbReference type="GeneID" id="93337907"/>
<dbReference type="InterPro" id="IPR001296">
    <property type="entry name" value="Glyco_trans_1"/>
</dbReference>
<dbReference type="Gene3D" id="3.40.50.2000">
    <property type="entry name" value="Glycogen Phosphorylase B"/>
    <property type="match status" value="2"/>
</dbReference>
<proteinExistence type="predicted"/>
<feature type="domain" description="Glycosyl transferase family 1" evidence="1">
    <location>
        <begin position="213"/>
        <end position="367"/>
    </location>
</feature>
<accession>A0A1T4X522</accession>
<dbReference type="Pfam" id="PF13439">
    <property type="entry name" value="Glyco_transf_4"/>
    <property type="match status" value="1"/>
</dbReference>
<dbReference type="EMBL" id="FUYF01000006">
    <property type="protein sequence ID" value="SKA84646.1"/>
    <property type="molecule type" value="Genomic_DNA"/>
</dbReference>
<dbReference type="PANTHER" id="PTHR45947">
    <property type="entry name" value="SULFOQUINOVOSYL TRANSFERASE SQD2"/>
    <property type="match status" value="1"/>
</dbReference>
<keyword evidence="3" id="KW-0808">Transferase</keyword>
<dbReference type="AlphaFoldDB" id="A0A1T4X522"/>
<feature type="domain" description="Glycosyltransferase subfamily 4-like N-terminal" evidence="2">
    <location>
        <begin position="27"/>
        <end position="124"/>
    </location>
</feature>
<evidence type="ECO:0000313" key="4">
    <source>
        <dbReference type="Proteomes" id="UP000190286"/>
    </source>
</evidence>
<dbReference type="GO" id="GO:0016757">
    <property type="term" value="F:glycosyltransferase activity"/>
    <property type="evidence" value="ECO:0007669"/>
    <property type="project" value="InterPro"/>
</dbReference>
<sequence length="391" mass="43210">MKILLIHCHYRLPGGEDAVFAAERALLEQHGHTVVVYERSNEEAAHGAAKALLPFRAVWNRRAARDVRNIMEQQHIDAVHIHNTLLLLSPAVVRAAKKCGVPVVLTLHNFRLFCPNGILLRDGRVCEDCPHHGLHCALRHRCYRGSRAQTLVVVAAYWLHRVLGTWRGITITTPTEFDREKLLEFNKIHPTFDENRLVVKPNPVTVPSGPVTPWEERKRQFVFAGRLEELKGLRTVIEAWRILGKDAPLLLVAGDGPLADWAKAQNLPKVQFVGQLPRDALHRLMAESRAVVAASLCYESFALVPAEAHALGTPVLASGIGNVGASVRPGFDGLCFAPGDPAALAGAVRAMSAMQFDCTAIANATRRRFSAEENYKTLLKLYGRRAAEEVS</sequence>
<dbReference type="STRING" id="745368.SAMN02745178_01440"/>
<reference evidence="3 4" key="1">
    <citation type="submission" date="2017-02" db="EMBL/GenBank/DDBJ databases">
        <authorList>
            <person name="Peterson S.W."/>
        </authorList>
    </citation>
    <scope>NUCLEOTIDE SEQUENCE [LARGE SCALE GENOMIC DNA]</scope>
    <source>
        <strain evidence="3 4">ATCC 27749</strain>
    </source>
</reference>
<dbReference type="Pfam" id="PF00534">
    <property type="entry name" value="Glycos_transf_1"/>
    <property type="match status" value="1"/>
</dbReference>
<gene>
    <name evidence="3" type="ORF">SAMN02745178_01440</name>
</gene>
<organism evidence="3 4">
    <name type="scientific">Gemmiger formicilis</name>
    <dbReference type="NCBI Taxonomy" id="745368"/>
    <lineage>
        <taxon>Bacteria</taxon>
        <taxon>Bacillati</taxon>
        <taxon>Bacillota</taxon>
        <taxon>Clostridia</taxon>
        <taxon>Eubacteriales</taxon>
        <taxon>Gemmiger</taxon>
    </lineage>
</organism>
<name>A0A1T4X522_9FIRM</name>
<evidence type="ECO:0000259" key="1">
    <source>
        <dbReference type="Pfam" id="PF00534"/>
    </source>
</evidence>
<evidence type="ECO:0000259" key="2">
    <source>
        <dbReference type="Pfam" id="PF13439"/>
    </source>
</evidence>
<dbReference type="InterPro" id="IPR028098">
    <property type="entry name" value="Glyco_trans_4-like_N"/>
</dbReference>